<gene>
    <name evidence="1" type="ORF">TRITD_3Bv1G248310</name>
</gene>
<evidence type="ECO:0008006" key="3">
    <source>
        <dbReference type="Google" id="ProtNLM"/>
    </source>
</evidence>
<accession>A0A9R1QX39</accession>
<name>A0A9R1QX39_TRITD</name>
<dbReference type="Gramene" id="TRITD3Bv1G248310.1">
    <property type="protein sequence ID" value="TRITD3Bv1G248310.1"/>
    <property type="gene ID" value="TRITD3Bv1G248310"/>
</dbReference>
<proteinExistence type="predicted"/>
<dbReference type="Proteomes" id="UP000324705">
    <property type="component" value="Chromosome 3B"/>
</dbReference>
<dbReference type="AlphaFoldDB" id="A0A9R1QX39"/>
<evidence type="ECO:0000313" key="2">
    <source>
        <dbReference type="Proteomes" id="UP000324705"/>
    </source>
</evidence>
<sequence length="210" mass="24727">MEIDAPRLRRFRYAGIFRPFTFSPQPPELDQVDLHFLPDDSKRYRWEKDPDHDLATFWQFLGSFTSTKRMKLRLDHLEDIAIRSEVRRVELLPETFCRLKHLELQGVHRPKGLTAAVAIANLLRCCPVLHDLRINLTMQEHNAYKRHAHNRDEGTRQFLERKFRYDRNKSMAHLDHLGDSKTATVLPELGVAYDEISEIPGLSRHSFKCL</sequence>
<reference evidence="1 2" key="1">
    <citation type="submission" date="2017-09" db="EMBL/GenBank/DDBJ databases">
        <authorList>
            <consortium name="International Durum Wheat Genome Sequencing Consortium (IDWGSC)"/>
            <person name="Milanesi L."/>
        </authorList>
    </citation>
    <scope>NUCLEOTIDE SEQUENCE [LARGE SCALE GENOMIC DNA]</scope>
    <source>
        <strain evidence="2">cv. Svevo</strain>
    </source>
</reference>
<protein>
    <recommendedName>
        <fullName evidence="3">FBD domain-containing protein</fullName>
    </recommendedName>
</protein>
<evidence type="ECO:0000313" key="1">
    <source>
        <dbReference type="EMBL" id="VAH84368.1"/>
    </source>
</evidence>
<keyword evidence="2" id="KW-1185">Reference proteome</keyword>
<organism evidence="1 2">
    <name type="scientific">Triticum turgidum subsp. durum</name>
    <name type="common">Durum wheat</name>
    <name type="synonym">Triticum durum</name>
    <dbReference type="NCBI Taxonomy" id="4567"/>
    <lineage>
        <taxon>Eukaryota</taxon>
        <taxon>Viridiplantae</taxon>
        <taxon>Streptophyta</taxon>
        <taxon>Embryophyta</taxon>
        <taxon>Tracheophyta</taxon>
        <taxon>Spermatophyta</taxon>
        <taxon>Magnoliopsida</taxon>
        <taxon>Liliopsida</taxon>
        <taxon>Poales</taxon>
        <taxon>Poaceae</taxon>
        <taxon>BOP clade</taxon>
        <taxon>Pooideae</taxon>
        <taxon>Triticodae</taxon>
        <taxon>Triticeae</taxon>
        <taxon>Triticinae</taxon>
        <taxon>Triticum</taxon>
    </lineage>
</organism>
<dbReference type="EMBL" id="LT934116">
    <property type="protein sequence ID" value="VAH84368.1"/>
    <property type="molecule type" value="Genomic_DNA"/>
</dbReference>